<dbReference type="Gene3D" id="3.20.20.30">
    <property type="entry name" value="Luciferase-like domain"/>
    <property type="match status" value="1"/>
</dbReference>
<dbReference type="InterPro" id="IPR050172">
    <property type="entry name" value="SsuD_RutA_monooxygenase"/>
</dbReference>
<organism evidence="7 8">
    <name type="scientific">Tsukamurella pseudospumae</name>
    <dbReference type="NCBI Taxonomy" id="239498"/>
    <lineage>
        <taxon>Bacteria</taxon>
        <taxon>Bacillati</taxon>
        <taxon>Actinomycetota</taxon>
        <taxon>Actinomycetes</taxon>
        <taxon>Mycobacteriales</taxon>
        <taxon>Tsukamurellaceae</taxon>
        <taxon>Tsukamurella</taxon>
    </lineage>
</organism>
<evidence type="ECO:0000313" key="9">
    <source>
        <dbReference type="Proteomes" id="UP000070409"/>
    </source>
</evidence>
<reference evidence="6 9" key="2">
    <citation type="submission" date="2016-02" db="EMBL/GenBank/DDBJ databases">
        <authorList>
            <person name="Teng J.L."/>
            <person name="Tang Y."/>
            <person name="Huang Y."/>
            <person name="Guo F."/>
            <person name="Wei W."/>
            <person name="Chen J.H."/>
            <person name="Wong S.Y."/>
            <person name="Lau S.K."/>
            <person name="Woo P.C."/>
        </authorList>
    </citation>
    <scope>NUCLEOTIDE SEQUENCE [LARGE SCALE GENOMIC DNA]</scope>
    <source>
        <strain evidence="6 9">JCM 13375</strain>
    </source>
</reference>
<dbReference type="Proteomes" id="UP000070258">
    <property type="component" value="Unassembled WGS sequence"/>
</dbReference>
<proteinExistence type="predicted"/>
<keyword evidence="9" id="KW-1185">Reference proteome</keyword>
<protein>
    <recommendedName>
        <fullName evidence="5">Luciferase-like domain-containing protein</fullName>
    </recommendedName>
</protein>
<dbReference type="InterPro" id="IPR036661">
    <property type="entry name" value="Luciferase-like_sf"/>
</dbReference>
<dbReference type="GO" id="GO:0008726">
    <property type="term" value="F:alkanesulfonate monooxygenase activity"/>
    <property type="evidence" value="ECO:0007669"/>
    <property type="project" value="TreeGrafter"/>
</dbReference>
<evidence type="ECO:0000256" key="2">
    <source>
        <dbReference type="ARBA" id="ARBA00022643"/>
    </source>
</evidence>
<sequence>MTRPFRFAVTALPVPQLGDWATYARSIESDGFDVLALPENYPLPDGFTSAAVALGATSTLEVANYVVAAPLHDPKHAAWQAHSLATISGGRFRFGIGTGRPDVAADAEALGVPYGTGAQRLARVVETLDALTALDGAGHTPVLMAAGGPKALAVARDRADTVAVATAPSTSAERLAELTAPLRDRVELACSIFAVNGFAPDYVSAFIGSDLDALRAVDSPALVDGSVDEICDTLIRRREQYGFSLIALGGHTLEAMRPVVSRLAGT</sequence>
<evidence type="ECO:0000256" key="4">
    <source>
        <dbReference type="ARBA" id="ARBA00023033"/>
    </source>
</evidence>
<dbReference type="EMBL" id="LSRF01000057">
    <property type="protein sequence ID" value="KXP05179.1"/>
    <property type="molecule type" value="Genomic_DNA"/>
</dbReference>
<evidence type="ECO:0000256" key="1">
    <source>
        <dbReference type="ARBA" id="ARBA00022630"/>
    </source>
</evidence>
<evidence type="ECO:0000313" key="7">
    <source>
        <dbReference type="EMBL" id="KXP05179.1"/>
    </source>
</evidence>
<dbReference type="Pfam" id="PF00296">
    <property type="entry name" value="Bac_luciferase"/>
    <property type="match status" value="1"/>
</dbReference>
<accession>A0A138A419</accession>
<name>A0A138A419_9ACTN</name>
<dbReference type="STRING" id="239498.AXK60_13580"/>
<dbReference type="AlphaFoldDB" id="A0A138A419"/>
<dbReference type="SUPFAM" id="SSF51679">
    <property type="entry name" value="Bacterial luciferase-like"/>
    <property type="match status" value="1"/>
</dbReference>
<feature type="domain" description="Luciferase-like" evidence="5">
    <location>
        <begin position="16"/>
        <end position="178"/>
    </location>
</feature>
<dbReference type="InterPro" id="IPR011251">
    <property type="entry name" value="Luciferase-like_dom"/>
</dbReference>
<dbReference type="Proteomes" id="UP000070409">
    <property type="component" value="Unassembled WGS sequence"/>
</dbReference>
<reference evidence="7" key="1">
    <citation type="submission" date="2016-02" db="EMBL/GenBank/DDBJ databases">
        <authorList>
            <person name="Teng J.L."/>
            <person name="Yang Y."/>
            <person name="Huang Y."/>
            <person name="Guo F."/>
            <person name="Wei W."/>
            <person name="Chen J.H."/>
            <person name="Wong S.Y."/>
            <person name="Lau S.K."/>
            <person name="Woo P.C."/>
        </authorList>
    </citation>
    <scope>NUCLEOTIDE SEQUENCE</scope>
    <source>
        <strain evidence="7">JCM 15929</strain>
    </source>
</reference>
<keyword evidence="4" id="KW-0503">Monooxygenase</keyword>
<dbReference type="OrthoDB" id="5241778at2"/>
<dbReference type="RefSeq" id="WP_068573321.1">
    <property type="nucleotide sequence ID" value="NZ_LSRE01000018.1"/>
</dbReference>
<dbReference type="GO" id="GO:0046306">
    <property type="term" value="P:alkanesulfonate catabolic process"/>
    <property type="evidence" value="ECO:0007669"/>
    <property type="project" value="TreeGrafter"/>
</dbReference>
<evidence type="ECO:0000259" key="5">
    <source>
        <dbReference type="Pfam" id="PF00296"/>
    </source>
</evidence>
<gene>
    <name evidence="7" type="ORF">AXK60_13580</name>
    <name evidence="6" type="ORF">AXK61_22695</name>
</gene>
<dbReference type="EMBL" id="LSRE01000018">
    <property type="protein sequence ID" value="KXO96328.1"/>
    <property type="molecule type" value="Genomic_DNA"/>
</dbReference>
<evidence type="ECO:0000313" key="8">
    <source>
        <dbReference type="Proteomes" id="UP000070258"/>
    </source>
</evidence>
<keyword evidence="2" id="KW-0288">FMN</keyword>
<comment type="caution">
    <text evidence="7">The sequence shown here is derived from an EMBL/GenBank/DDBJ whole genome shotgun (WGS) entry which is preliminary data.</text>
</comment>
<evidence type="ECO:0000313" key="6">
    <source>
        <dbReference type="EMBL" id="KXO96328.1"/>
    </source>
</evidence>
<dbReference type="PANTHER" id="PTHR42847:SF4">
    <property type="entry name" value="ALKANESULFONATE MONOOXYGENASE-RELATED"/>
    <property type="match status" value="1"/>
</dbReference>
<dbReference type="PANTHER" id="PTHR42847">
    <property type="entry name" value="ALKANESULFONATE MONOOXYGENASE"/>
    <property type="match status" value="1"/>
</dbReference>
<evidence type="ECO:0000256" key="3">
    <source>
        <dbReference type="ARBA" id="ARBA00023002"/>
    </source>
</evidence>
<keyword evidence="1" id="KW-0285">Flavoprotein</keyword>
<keyword evidence="3" id="KW-0560">Oxidoreductase</keyword>
<reference evidence="8" key="3">
    <citation type="submission" date="2016-02" db="EMBL/GenBank/DDBJ databases">
        <authorList>
            <person name="Wen L."/>
            <person name="He K."/>
            <person name="Yang H."/>
        </authorList>
    </citation>
    <scope>NUCLEOTIDE SEQUENCE [LARGE SCALE GENOMIC DNA]</scope>
    <source>
        <strain evidence="8">JCM 15929</strain>
    </source>
</reference>